<dbReference type="GO" id="GO:0006355">
    <property type="term" value="P:regulation of DNA-templated transcription"/>
    <property type="evidence" value="ECO:0000318"/>
    <property type="project" value="GO_Central"/>
</dbReference>
<dbReference type="STRING" id="71139.A0A059BH42"/>
<dbReference type="eggNOG" id="ENOG502QSQ6">
    <property type="taxonomic scope" value="Eukaryota"/>
</dbReference>
<comment type="caution">
    <text evidence="3">Lacks conserved residue(s) required for the propagation of feature annotation.</text>
</comment>
<dbReference type="OrthoDB" id="47276at2759"/>
<feature type="compositionally biased region" description="Low complexity" evidence="4">
    <location>
        <begin position="181"/>
        <end position="199"/>
    </location>
</feature>
<feature type="region of interest" description="Disordered" evidence="4">
    <location>
        <begin position="267"/>
        <end position="309"/>
    </location>
</feature>
<dbReference type="InterPro" id="IPR005202">
    <property type="entry name" value="TF_GRAS"/>
</dbReference>
<feature type="region of interest" description="VHIID" evidence="3">
    <location>
        <begin position="442"/>
        <end position="507"/>
    </location>
</feature>
<feature type="region of interest" description="Leucine repeat II (LRII)" evidence="3">
    <location>
        <begin position="523"/>
        <end position="555"/>
    </location>
</feature>
<feature type="short sequence motif" description="VHIID" evidence="3">
    <location>
        <begin position="473"/>
        <end position="477"/>
    </location>
</feature>
<dbReference type="Pfam" id="PF03514">
    <property type="entry name" value="GRAS"/>
    <property type="match status" value="1"/>
</dbReference>
<organism evidence="5">
    <name type="scientific">Eucalyptus grandis</name>
    <name type="common">Flooded gum</name>
    <dbReference type="NCBI Taxonomy" id="71139"/>
    <lineage>
        <taxon>Eukaryota</taxon>
        <taxon>Viridiplantae</taxon>
        <taxon>Streptophyta</taxon>
        <taxon>Embryophyta</taxon>
        <taxon>Tracheophyta</taxon>
        <taxon>Spermatophyta</taxon>
        <taxon>Magnoliopsida</taxon>
        <taxon>eudicotyledons</taxon>
        <taxon>Gunneridae</taxon>
        <taxon>Pentapetalae</taxon>
        <taxon>rosids</taxon>
        <taxon>malvids</taxon>
        <taxon>Myrtales</taxon>
        <taxon>Myrtaceae</taxon>
        <taxon>Myrtoideae</taxon>
        <taxon>Eucalypteae</taxon>
        <taxon>Eucalyptus</taxon>
    </lineage>
</organism>
<evidence type="ECO:0000313" key="5">
    <source>
        <dbReference type="EMBL" id="KCW65542.1"/>
    </source>
</evidence>
<comment type="similarity">
    <text evidence="3">Belongs to the GRAS family.</text>
</comment>
<reference evidence="5" key="1">
    <citation type="submission" date="2013-07" db="EMBL/GenBank/DDBJ databases">
        <title>The genome of Eucalyptus grandis.</title>
        <authorList>
            <person name="Schmutz J."/>
            <person name="Hayes R."/>
            <person name="Myburg A."/>
            <person name="Tuskan G."/>
            <person name="Grattapaglia D."/>
            <person name="Rokhsar D.S."/>
        </authorList>
    </citation>
    <scope>NUCLEOTIDE SEQUENCE</scope>
    <source>
        <tissue evidence="5">Leaf extractions</tissue>
    </source>
</reference>
<feature type="compositionally biased region" description="Basic and acidic residues" evidence="4">
    <location>
        <begin position="288"/>
        <end position="299"/>
    </location>
</feature>
<dbReference type="AlphaFoldDB" id="A0A059BH42"/>
<dbReference type="OMA" id="NCWRCSS"/>
<feature type="compositionally biased region" description="Basic residues" evidence="4">
    <location>
        <begin position="347"/>
        <end position="358"/>
    </location>
</feature>
<keyword evidence="2" id="KW-0804">Transcription</keyword>
<feature type="short sequence motif" description="LXXLL motif" evidence="3">
    <location>
        <begin position="572"/>
        <end position="576"/>
    </location>
</feature>
<sequence length="746" mass="82541">MDGRVGGDVYDRANGRECGDAAAAVLLDYNLVNRLKIDDGDDGQNSLGGAVPLSSDLNLAGVAPPLSSVGSEKESAEDCDFSDVVLKYISEILMEEDVEEKTCMFQESAALQAAEESFYAVIGKRYPPSLNNHPIFLAEMNHDSPADLSAIDSGDQHNLCGYDSVKPGWSCDVGEPRASVSSSVSSSHTSVSSPYSSNSPITDGFADSPVSILRLPELLSEKESAFHFKKGVEEASKFLPDNSSLFADLEKSSLSFKIPENDAINTVPKVEKTMGSGRLNKSRGKKNPHSEDVCLEESRSHKHSSLSTESAVSSDMFDAVLLSCGKDDPLRAELQSVQQNGQTKGSNGKKGRVKKQGRKKDVVDLRTLLTLCAQSVAVDDRRSANEMLKQIRQHSSPTGDGMQRMAHYFANGLEARLAGSGTQIYTGIMSKPTSAASVLKAYRLMLAACPFKKISQFFSNKTIMNVAENATRLHIIDFGILYGFPWPCLIKRLSSRPGGPPKIRITGIDFPQPGFKPAERVEETGRRLKNYAKTFGVPFEFNAIAQRWDTIQLEDLRIDKDEVLVVNCMHRLKNLLDETVVTESPRDIVVNLMRKMNPAVFILGVTNGAYSAPFFTSRFREALFHFSTIFDMLDTNVPRDIPERMLIEKELFGWEAMNVIACEGSERIERPETCKQWQVRIMRGGFTPLPLNEEIMETAKDRVKSYYHKDFVIDEDGQWLLLGWKGRIVDAFSTWGPSTITYSPKA</sequence>
<evidence type="ECO:0000256" key="4">
    <source>
        <dbReference type="SAM" id="MobiDB-lite"/>
    </source>
</evidence>
<evidence type="ECO:0000256" key="3">
    <source>
        <dbReference type="PROSITE-ProRule" id="PRU01191"/>
    </source>
</evidence>
<dbReference type="PROSITE" id="PS50985">
    <property type="entry name" value="GRAS"/>
    <property type="match status" value="1"/>
</dbReference>
<protein>
    <submittedName>
        <fullName evidence="5">Uncharacterized protein</fullName>
    </submittedName>
</protein>
<evidence type="ECO:0000256" key="1">
    <source>
        <dbReference type="ARBA" id="ARBA00023015"/>
    </source>
</evidence>
<accession>A0A059BH42</accession>
<dbReference type="GO" id="GO:0005634">
    <property type="term" value="C:nucleus"/>
    <property type="evidence" value="ECO:0000318"/>
    <property type="project" value="GO_Central"/>
</dbReference>
<gene>
    <name evidence="5" type="ORF">EUGRSUZ_G02939</name>
</gene>
<dbReference type="GO" id="GO:0043565">
    <property type="term" value="F:sequence-specific DNA binding"/>
    <property type="evidence" value="ECO:0000318"/>
    <property type="project" value="GO_Central"/>
</dbReference>
<feature type="region of interest" description="Leucine repeat I (LRI)" evidence="3">
    <location>
        <begin position="363"/>
        <end position="423"/>
    </location>
</feature>
<dbReference type="PANTHER" id="PTHR31636">
    <property type="entry name" value="OSJNBA0084A10.13 PROTEIN-RELATED"/>
    <property type="match status" value="1"/>
</dbReference>
<dbReference type="Gramene" id="KCW65542">
    <property type="protein sequence ID" value="KCW65542"/>
    <property type="gene ID" value="EUGRSUZ_G02939"/>
</dbReference>
<feature type="region of interest" description="SAW" evidence="3">
    <location>
        <begin position="661"/>
        <end position="736"/>
    </location>
</feature>
<proteinExistence type="inferred from homology"/>
<evidence type="ECO:0000256" key="2">
    <source>
        <dbReference type="ARBA" id="ARBA00023163"/>
    </source>
</evidence>
<dbReference type="GO" id="GO:0003700">
    <property type="term" value="F:DNA-binding transcription factor activity"/>
    <property type="evidence" value="ECO:0000318"/>
    <property type="project" value="GO_Central"/>
</dbReference>
<feature type="compositionally biased region" description="Polar residues" evidence="4">
    <location>
        <begin position="336"/>
        <end position="346"/>
    </location>
</feature>
<keyword evidence="1" id="KW-0805">Transcription regulation</keyword>
<feature type="region of interest" description="Disordered" evidence="4">
    <location>
        <begin position="181"/>
        <end position="200"/>
    </location>
</feature>
<name>A0A059BH42_EUCGR</name>
<dbReference type="EMBL" id="KK198759">
    <property type="protein sequence ID" value="KCW65542.1"/>
    <property type="molecule type" value="Genomic_DNA"/>
</dbReference>
<dbReference type="InParanoid" id="A0A059BH42"/>
<dbReference type="KEGG" id="egr:104454303"/>
<feature type="region of interest" description="Disordered" evidence="4">
    <location>
        <begin position="336"/>
        <end position="359"/>
    </location>
</feature>